<dbReference type="InterPro" id="IPR036667">
    <property type="entry name" value="PTS_IIB_sorbose-sp_sf"/>
</dbReference>
<evidence type="ECO:0000256" key="4">
    <source>
        <dbReference type="ARBA" id="ARBA00022597"/>
    </source>
</evidence>
<keyword evidence="9" id="KW-1185">Reference proteome</keyword>
<evidence type="ECO:0000256" key="2">
    <source>
        <dbReference type="ARBA" id="ARBA00022448"/>
    </source>
</evidence>
<dbReference type="GO" id="GO:0016301">
    <property type="term" value="F:kinase activity"/>
    <property type="evidence" value="ECO:0007669"/>
    <property type="project" value="UniProtKB-KW"/>
</dbReference>
<dbReference type="STRING" id="1356854.N007_09055"/>
<keyword evidence="3" id="KW-0963">Cytoplasm</keyword>
<dbReference type="SUPFAM" id="SSF52728">
    <property type="entry name" value="PTS IIb component"/>
    <property type="match status" value="1"/>
</dbReference>
<keyword evidence="4 8" id="KW-0762">Sugar transport</keyword>
<gene>
    <name evidence="8" type="ORF">K1I37_17510</name>
</gene>
<dbReference type="AlphaFoldDB" id="T0D6L2"/>
<dbReference type="RefSeq" id="WP_021296872.1">
    <property type="nucleotide sequence ID" value="NZ_AURB01000137.1"/>
</dbReference>
<keyword evidence="2" id="KW-0813">Transport</keyword>
<dbReference type="EMBL" id="CP080467">
    <property type="protein sequence ID" value="UNO48439.1"/>
    <property type="molecule type" value="Genomic_DNA"/>
</dbReference>
<dbReference type="eggNOG" id="COG3444">
    <property type="taxonomic scope" value="Bacteria"/>
</dbReference>
<organism evidence="8 9">
    <name type="scientific">Alicyclobacillus acidoterrestris (strain ATCC 49025 / DSM 3922 / CIP 106132 / NCIMB 13137 / GD3B)</name>
    <dbReference type="NCBI Taxonomy" id="1356854"/>
    <lineage>
        <taxon>Bacteria</taxon>
        <taxon>Bacillati</taxon>
        <taxon>Bacillota</taxon>
        <taxon>Bacilli</taxon>
        <taxon>Bacillales</taxon>
        <taxon>Alicyclobacillaceae</taxon>
        <taxon>Alicyclobacillus</taxon>
    </lineage>
</organism>
<proteinExistence type="predicted"/>
<dbReference type="PROSITE" id="PS51101">
    <property type="entry name" value="PTS_EIIB_TYPE_4"/>
    <property type="match status" value="1"/>
</dbReference>
<evidence type="ECO:0000256" key="6">
    <source>
        <dbReference type="ARBA" id="ARBA00022683"/>
    </source>
</evidence>
<dbReference type="GO" id="GO:0005737">
    <property type="term" value="C:cytoplasm"/>
    <property type="evidence" value="ECO:0007669"/>
    <property type="project" value="UniProtKB-SubCell"/>
</dbReference>
<dbReference type="Pfam" id="PF03830">
    <property type="entry name" value="PTSIIB_sorb"/>
    <property type="match status" value="1"/>
</dbReference>
<dbReference type="KEGG" id="aaco:K1I37_17510"/>
<dbReference type="GO" id="GO:0008982">
    <property type="term" value="F:protein-N(PI)-phosphohistidine-sugar phosphotransferase activity"/>
    <property type="evidence" value="ECO:0007669"/>
    <property type="project" value="InterPro"/>
</dbReference>
<accession>T0D6L2</accession>
<accession>A0A9E6ZSL1</accession>
<evidence type="ECO:0000256" key="5">
    <source>
        <dbReference type="ARBA" id="ARBA00022679"/>
    </source>
</evidence>
<evidence type="ECO:0000256" key="7">
    <source>
        <dbReference type="ARBA" id="ARBA00022777"/>
    </source>
</evidence>
<evidence type="ECO:0000313" key="8">
    <source>
        <dbReference type="EMBL" id="UNO48439.1"/>
    </source>
</evidence>
<comment type="subcellular location">
    <subcellularLocation>
        <location evidence="1">Cytoplasm</location>
    </subcellularLocation>
</comment>
<dbReference type="Gene3D" id="3.40.35.10">
    <property type="entry name" value="Phosphotransferase system, sorbose subfamily IIB component"/>
    <property type="match status" value="1"/>
</dbReference>
<dbReference type="GO" id="GO:0009401">
    <property type="term" value="P:phosphoenolpyruvate-dependent sugar phosphotransferase system"/>
    <property type="evidence" value="ECO:0007669"/>
    <property type="project" value="UniProtKB-KW"/>
</dbReference>
<dbReference type="Proteomes" id="UP000829401">
    <property type="component" value="Chromosome"/>
</dbReference>
<dbReference type="InterPro" id="IPR004720">
    <property type="entry name" value="PTS_IIB_sorbose-sp"/>
</dbReference>
<evidence type="ECO:0000256" key="3">
    <source>
        <dbReference type="ARBA" id="ARBA00022490"/>
    </source>
</evidence>
<name>T0D6L2_ALIAG</name>
<keyword evidence="5" id="KW-0808">Transferase</keyword>
<evidence type="ECO:0000256" key="1">
    <source>
        <dbReference type="ARBA" id="ARBA00004496"/>
    </source>
</evidence>
<sequence length="163" mass="17774">MPIKHLRIDNRLIHGQVTTNWVSSVGATQILVVNDQVANDPIQKKLLPAAARGVKTSVLSIQDAVSYIQHPDHAREQVLVVAKFPTDALALLQQGAQPEQVNVGNQAPIPGTNYKMLTKSIAVTPEDAQVYRQIAELGFHLIAQMLPSDAKTDFLALLEKKGL</sequence>
<keyword evidence="6" id="KW-0598">Phosphotransferase system</keyword>
<reference evidence="9" key="1">
    <citation type="journal article" date="2022" name="G3 (Bethesda)">
        <title>Unveiling the complete genome sequence of Alicyclobacillus acidoterrestris DSM 3922T, a taint-producing strain.</title>
        <authorList>
            <person name="Leonardo I.C."/>
            <person name="Barreto Crespo M.T."/>
            <person name="Gaspar F.B."/>
        </authorList>
    </citation>
    <scope>NUCLEOTIDE SEQUENCE [LARGE SCALE GENOMIC DNA]</scope>
    <source>
        <strain evidence="9">DSM 3922</strain>
    </source>
</reference>
<protein>
    <submittedName>
        <fullName evidence="8">PTS sugar transporter subunit IIB</fullName>
    </submittedName>
</protein>
<keyword evidence="7" id="KW-0418">Kinase</keyword>
<evidence type="ECO:0000313" key="9">
    <source>
        <dbReference type="Proteomes" id="UP000829401"/>
    </source>
</evidence>